<evidence type="ECO:0000313" key="10">
    <source>
        <dbReference type="EMBL" id="ORY85084.1"/>
    </source>
</evidence>
<comment type="pathway">
    <text evidence="2 9">Amino-acid biosynthesis; L-histidine biosynthesis; L-histidine from 5-phospho-alpha-D-ribose 1-diphosphate: step 6/9.</text>
</comment>
<dbReference type="InterPro" id="IPR038494">
    <property type="entry name" value="IGPD_sf"/>
</dbReference>
<dbReference type="FunFam" id="3.30.230.40:FF:000001">
    <property type="entry name" value="Imidazoleglycerol-phosphate dehydratase HisB"/>
    <property type="match status" value="1"/>
</dbReference>
<dbReference type="Gene3D" id="3.30.230.40">
    <property type="entry name" value="Imidazole glycerol phosphate dehydratase, domain 1"/>
    <property type="match status" value="2"/>
</dbReference>
<dbReference type="UniPathway" id="UPA00031">
    <property type="reaction ID" value="UER00011"/>
</dbReference>
<comment type="similarity">
    <text evidence="3 9">Belongs to the imidazoleglycerol-phosphate dehydratase family.</text>
</comment>
<dbReference type="PANTHER" id="PTHR23133:SF2">
    <property type="entry name" value="IMIDAZOLEGLYCEROL-PHOSPHATE DEHYDRATASE"/>
    <property type="match status" value="1"/>
</dbReference>
<accession>A0A1Y2FP26</accession>
<comment type="catalytic activity">
    <reaction evidence="1 9">
        <text>D-erythro-1-(imidazol-4-yl)glycerol 3-phosphate = 3-(imidazol-4-yl)-2-oxopropyl phosphate + H2O</text>
        <dbReference type="Rhea" id="RHEA:11040"/>
        <dbReference type="ChEBI" id="CHEBI:15377"/>
        <dbReference type="ChEBI" id="CHEBI:57766"/>
        <dbReference type="ChEBI" id="CHEBI:58278"/>
        <dbReference type="EC" id="4.2.1.19"/>
    </reaction>
</comment>
<dbReference type="Proteomes" id="UP000193685">
    <property type="component" value="Unassembled WGS sequence"/>
</dbReference>
<dbReference type="AlphaFoldDB" id="A0A1Y2FP26"/>
<dbReference type="OrthoDB" id="447729at2759"/>
<dbReference type="HAMAP" id="MF_00076">
    <property type="entry name" value="HisB"/>
    <property type="match status" value="1"/>
</dbReference>
<evidence type="ECO:0000256" key="8">
    <source>
        <dbReference type="ARBA" id="ARBA00023239"/>
    </source>
</evidence>
<evidence type="ECO:0000256" key="7">
    <source>
        <dbReference type="ARBA" id="ARBA00023102"/>
    </source>
</evidence>
<dbReference type="STRING" id="56484.A0A1Y2FP26"/>
<dbReference type="OMA" id="GIPFFDH"/>
<dbReference type="InterPro" id="IPR020568">
    <property type="entry name" value="Ribosomal_Su5_D2-typ_SF"/>
</dbReference>
<comment type="caution">
    <text evidence="10">The sequence shown here is derived from an EMBL/GenBank/DDBJ whole genome shotgun (WGS) entry which is preliminary data.</text>
</comment>
<dbReference type="PROSITE" id="PS00954">
    <property type="entry name" value="IGP_DEHYDRATASE_1"/>
    <property type="match status" value="1"/>
</dbReference>
<dbReference type="EC" id="4.2.1.19" evidence="4 9"/>
<reference evidence="10 11" key="1">
    <citation type="submission" date="2016-07" db="EMBL/GenBank/DDBJ databases">
        <title>Pervasive Adenine N6-methylation of Active Genes in Fungi.</title>
        <authorList>
            <consortium name="DOE Joint Genome Institute"/>
            <person name="Mondo S.J."/>
            <person name="Dannebaum R.O."/>
            <person name="Kuo R.C."/>
            <person name="Labutti K."/>
            <person name="Haridas S."/>
            <person name="Kuo A."/>
            <person name="Salamov A."/>
            <person name="Ahrendt S.R."/>
            <person name="Lipzen A."/>
            <person name="Sullivan W."/>
            <person name="Andreopoulos W.B."/>
            <person name="Clum A."/>
            <person name="Lindquist E."/>
            <person name="Daum C."/>
            <person name="Ramamoorthy G.K."/>
            <person name="Gryganskyi A."/>
            <person name="Culley D."/>
            <person name="Magnuson J.K."/>
            <person name="James T.Y."/>
            <person name="O'Malley M.A."/>
            <person name="Stajich J.E."/>
            <person name="Spatafora J.W."/>
            <person name="Visel A."/>
            <person name="Grigoriev I.V."/>
        </authorList>
    </citation>
    <scope>NUCLEOTIDE SEQUENCE [LARGE SCALE GENOMIC DNA]</scope>
    <source>
        <strain evidence="10 11">12-1054</strain>
    </source>
</reference>
<keyword evidence="7 9" id="KW-0368">Histidine biosynthesis</keyword>
<dbReference type="EMBL" id="MCFI01000005">
    <property type="protein sequence ID" value="ORY85084.1"/>
    <property type="molecule type" value="Genomic_DNA"/>
</dbReference>
<evidence type="ECO:0000256" key="2">
    <source>
        <dbReference type="ARBA" id="ARBA00005047"/>
    </source>
</evidence>
<name>A0A1Y2FP26_PROLT</name>
<evidence type="ECO:0000256" key="1">
    <source>
        <dbReference type="ARBA" id="ARBA00001723"/>
    </source>
</evidence>
<organism evidence="10 11">
    <name type="scientific">Protomyces lactucae-debilis</name>
    <dbReference type="NCBI Taxonomy" id="2754530"/>
    <lineage>
        <taxon>Eukaryota</taxon>
        <taxon>Fungi</taxon>
        <taxon>Dikarya</taxon>
        <taxon>Ascomycota</taxon>
        <taxon>Taphrinomycotina</taxon>
        <taxon>Taphrinomycetes</taxon>
        <taxon>Taphrinales</taxon>
        <taxon>Protomycetaceae</taxon>
        <taxon>Protomyces</taxon>
    </lineage>
</organism>
<evidence type="ECO:0000256" key="5">
    <source>
        <dbReference type="ARBA" id="ARBA00016664"/>
    </source>
</evidence>
<dbReference type="GeneID" id="63785577"/>
<gene>
    <name evidence="10" type="ORF">BCR37DRAFT_378135</name>
</gene>
<dbReference type="FunFam" id="3.30.230.40:FF:000005">
    <property type="entry name" value="Imidazoleglycerol-phosphate dehydratase"/>
    <property type="match status" value="1"/>
</dbReference>
<dbReference type="PANTHER" id="PTHR23133">
    <property type="entry name" value="IMIDAZOLEGLYCEROL-PHOSPHATE DEHYDRATASE HIS7"/>
    <property type="match status" value="1"/>
</dbReference>
<keyword evidence="11" id="KW-1185">Reference proteome</keyword>
<keyword evidence="6" id="KW-0028">Amino-acid biosynthesis</keyword>
<evidence type="ECO:0000256" key="3">
    <source>
        <dbReference type="ARBA" id="ARBA00007481"/>
    </source>
</evidence>
<sequence>MARSTQISRKTNETSIDISLSLDGGSLASSASGDAEHASQKTGGQDISVSSGIGFLDHMLHALAKHAGWSLNLTCKGDLHIDDHHTAEDCALALGSAFKEALGPVKGIKRFGVGFAPLDEALSRSVVDISNRPHASIDLGLKREKIGDLSCEMIPHVLESFAQNAHITLHVDCLKGFNDHHRAESAFKSLALALKDATSFTGKDDVPSTKGVLM</sequence>
<dbReference type="InterPro" id="IPR020565">
    <property type="entry name" value="ImidazoleglycerP_deHydtase_CS"/>
</dbReference>
<proteinExistence type="inferred from homology"/>
<evidence type="ECO:0000256" key="6">
    <source>
        <dbReference type="ARBA" id="ARBA00022605"/>
    </source>
</evidence>
<dbReference type="PROSITE" id="PS00955">
    <property type="entry name" value="IGP_DEHYDRATASE_2"/>
    <property type="match status" value="1"/>
</dbReference>
<dbReference type="SUPFAM" id="SSF54211">
    <property type="entry name" value="Ribosomal protein S5 domain 2-like"/>
    <property type="match status" value="2"/>
</dbReference>
<dbReference type="CDD" id="cd07914">
    <property type="entry name" value="IGPD"/>
    <property type="match status" value="1"/>
</dbReference>
<dbReference type="GO" id="GO:0004424">
    <property type="term" value="F:imidazoleglycerol-phosphate dehydratase activity"/>
    <property type="evidence" value="ECO:0007669"/>
    <property type="project" value="UniProtKB-EC"/>
</dbReference>
<protein>
    <recommendedName>
        <fullName evidence="5 9">Imidazoleglycerol-phosphate dehydratase</fullName>
        <ecNumber evidence="4 9">4.2.1.19</ecNumber>
    </recommendedName>
</protein>
<evidence type="ECO:0000256" key="4">
    <source>
        <dbReference type="ARBA" id="ARBA00012075"/>
    </source>
</evidence>
<keyword evidence="8 9" id="KW-0456">Lyase</keyword>
<evidence type="ECO:0000256" key="9">
    <source>
        <dbReference type="RuleBase" id="RU000598"/>
    </source>
</evidence>
<dbReference type="Pfam" id="PF00475">
    <property type="entry name" value="IGPD"/>
    <property type="match status" value="1"/>
</dbReference>
<dbReference type="InterPro" id="IPR000807">
    <property type="entry name" value="ImidazoleglycerolP_deHydtase"/>
</dbReference>
<evidence type="ECO:0000313" key="11">
    <source>
        <dbReference type="Proteomes" id="UP000193685"/>
    </source>
</evidence>
<dbReference type="RefSeq" id="XP_040726867.1">
    <property type="nucleotide sequence ID" value="XM_040868978.1"/>
</dbReference>
<dbReference type="GO" id="GO:0000105">
    <property type="term" value="P:L-histidine biosynthetic process"/>
    <property type="evidence" value="ECO:0007669"/>
    <property type="project" value="UniProtKB-UniPathway"/>
</dbReference>